<dbReference type="InterPro" id="IPR005828">
    <property type="entry name" value="MFS_sugar_transport-like"/>
</dbReference>
<dbReference type="InterPro" id="IPR036259">
    <property type="entry name" value="MFS_trans_sf"/>
</dbReference>
<evidence type="ECO:0000256" key="5">
    <source>
        <dbReference type="SAM" id="Phobius"/>
    </source>
</evidence>
<dbReference type="PROSITE" id="PS00217">
    <property type="entry name" value="SUGAR_TRANSPORT_2"/>
    <property type="match status" value="1"/>
</dbReference>
<protein>
    <submittedName>
        <fullName evidence="7">(African queen) hypothetical protein</fullName>
    </submittedName>
</protein>
<dbReference type="InterPro" id="IPR020846">
    <property type="entry name" value="MFS_dom"/>
</dbReference>
<feature type="transmembrane region" description="Helical" evidence="5">
    <location>
        <begin position="393"/>
        <end position="416"/>
    </location>
</feature>
<dbReference type="EMBL" id="CAKASE010000059">
    <property type="protein sequence ID" value="CAG9568057.1"/>
    <property type="molecule type" value="Genomic_DNA"/>
</dbReference>
<evidence type="ECO:0000259" key="6">
    <source>
        <dbReference type="PROSITE" id="PS50850"/>
    </source>
</evidence>
<feature type="transmembrane region" description="Helical" evidence="5">
    <location>
        <begin position="326"/>
        <end position="346"/>
    </location>
</feature>
<dbReference type="GO" id="GO:0022857">
    <property type="term" value="F:transmembrane transporter activity"/>
    <property type="evidence" value="ECO:0007669"/>
    <property type="project" value="InterPro"/>
</dbReference>
<keyword evidence="8" id="KW-1185">Reference proteome</keyword>
<dbReference type="SUPFAM" id="SSF103473">
    <property type="entry name" value="MFS general substrate transporter"/>
    <property type="match status" value="1"/>
</dbReference>
<dbReference type="PROSITE" id="PS50850">
    <property type="entry name" value="MFS"/>
    <property type="match status" value="1"/>
</dbReference>
<feature type="transmembrane region" description="Helical" evidence="5">
    <location>
        <begin position="153"/>
        <end position="174"/>
    </location>
</feature>
<keyword evidence="3 5" id="KW-1133">Transmembrane helix</keyword>
<keyword evidence="4 5" id="KW-0472">Membrane</keyword>
<feature type="transmembrane region" description="Helical" evidence="5">
    <location>
        <begin position="24"/>
        <end position="52"/>
    </location>
</feature>
<dbReference type="Gene3D" id="1.20.1250.20">
    <property type="entry name" value="MFS general substrate transporter like domains"/>
    <property type="match status" value="1"/>
</dbReference>
<feature type="transmembrane region" description="Helical" evidence="5">
    <location>
        <begin position="64"/>
        <end position="83"/>
    </location>
</feature>
<evidence type="ECO:0000313" key="7">
    <source>
        <dbReference type="EMBL" id="CAG9568057.1"/>
    </source>
</evidence>
<feature type="transmembrane region" description="Helical" evidence="5">
    <location>
        <begin position="120"/>
        <end position="141"/>
    </location>
</feature>
<dbReference type="AlphaFoldDB" id="A0A8J2QW36"/>
<dbReference type="PANTHER" id="PTHR48021">
    <property type="match status" value="1"/>
</dbReference>
<dbReference type="GO" id="GO:0016020">
    <property type="term" value="C:membrane"/>
    <property type="evidence" value="ECO:0007669"/>
    <property type="project" value="UniProtKB-SubCell"/>
</dbReference>
<feature type="transmembrane region" description="Helical" evidence="5">
    <location>
        <begin position="180"/>
        <end position="206"/>
    </location>
</feature>
<name>A0A8J2QW36_9NEOP</name>
<dbReference type="OrthoDB" id="6133115at2759"/>
<sequence length="514" mass="57556">MVIKLKINDTNENVSRLRSISSQLIACSSSFLLLFDLGMAINFSTIIIPALLDSKGELSFDESQASWFGSISFLAQPIGAIVSGPLVDYVGRKKANFLVNIPMIAAWLLMYFAWNLPSLFTANALLGISSGIMEAPINSYVGEISEPSIRGALCTLTQFFSSFGILVMYFLGTFMQWRNAALMCLIAPVASMITVAFSPETPVWLLTRNREKEALKSLCTLRGWTTPDNVKEEFTDLLDYSKKLQQCVICCSTNQDYKSCPHESMNWFIRRVLKFRYVIMCKETVRPLTLVVMYFLFFVMSGLTPIRPNLVNVCGAFGMAQDSKQVVLLVGVITFLVCFLTIGLIKMLGKRKLVISSMFGSAICCLLLSMYAAKVLDESVSSYHPETFPKTTSLTPLILFYFMTIFTGLGIPWVLLGELFPFRSRATAQGLSAASFYVFSFLGSKTFINLENSVKLWGTFATYAAFGFAGTIYLYFFLPETEGKSLQEIENYYNGRFRIFADDPVINKLKRLGR</sequence>
<evidence type="ECO:0000256" key="4">
    <source>
        <dbReference type="ARBA" id="ARBA00023136"/>
    </source>
</evidence>
<dbReference type="InterPro" id="IPR050549">
    <property type="entry name" value="MFS_Trehalose_Transporter"/>
</dbReference>
<proteinExistence type="predicted"/>
<feature type="transmembrane region" description="Helical" evidence="5">
    <location>
        <begin position="95"/>
        <end position="114"/>
    </location>
</feature>
<evidence type="ECO:0000256" key="1">
    <source>
        <dbReference type="ARBA" id="ARBA00004141"/>
    </source>
</evidence>
<dbReference type="FunFam" id="1.20.1250.20:FF:000249">
    <property type="entry name" value="facilitated trehalose transporter Tret1"/>
    <property type="match status" value="1"/>
</dbReference>
<feature type="domain" description="Major facilitator superfamily (MFS) profile" evidence="6">
    <location>
        <begin position="22"/>
        <end position="482"/>
    </location>
</feature>
<organism evidence="7 8">
    <name type="scientific">Danaus chrysippus</name>
    <name type="common">African queen</name>
    <dbReference type="NCBI Taxonomy" id="151541"/>
    <lineage>
        <taxon>Eukaryota</taxon>
        <taxon>Metazoa</taxon>
        <taxon>Ecdysozoa</taxon>
        <taxon>Arthropoda</taxon>
        <taxon>Hexapoda</taxon>
        <taxon>Insecta</taxon>
        <taxon>Pterygota</taxon>
        <taxon>Neoptera</taxon>
        <taxon>Endopterygota</taxon>
        <taxon>Lepidoptera</taxon>
        <taxon>Glossata</taxon>
        <taxon>Ditrysia</taxon>
        <taxon>Papilionoidea</taxon>
        <taxon>Nymphalidae</taxon>
        <taxon>Danainae</taxon>
        <taxon>Danaini</taxon>
        <taxon>Danaina</taxon>
        <taxon>Danaus</taxon>
        <taxon>Anosia</taxon>
    </lineage>
</organism>
<reference evidence="7" key="1">
    <citation type="submission" date="2021-09" db="EMBL/GenBank/DDBJ databases">
        <authorList>
            <person name="Martin H S."/>
        </authorList>
    </citation>
    <scope>NUCLEOTIDE SEQUENCE</scope>
</reference>
<evidence type="ECO:0000256" key="3">
    <source>
        <dbReference type="ARBA" id="ARBA00022989"/>
    </source>
</evidence>
<evidence type="ECO:0000313" key="8">
    <source>
        <dbReference type="Proteomes" id="UP000789524"/>
    </source>
</evidence>
<dbReference type="PANTHER" id="PTHR48021:SF39">
    <property type="entry name" value="MAJOR FACILITATOR SUPERFAMILY (MFS) PROFILE DOMAIN-CONTAINING PROTEIN"/>
    <property type="match status" value="1"/>
</dbReference>
<dbReference type="Pfam" id="PF00083">
    <property type="entry name" value="Sugar_tr"/>
    <property type="match status" value="1"/>
</dbReference>
<evidence type="ECO:0000256" key="2">
    <source>
        <dbReference type="ARBA" id="ARBA00022692"/>
    </source>
</evidence>
<comment type="subcellular location">
    <subcellularLocation>
        <location evidence="1">Membrane</location>
        <topology evidence="1">Multi-pass membrane protein</topology>
    </subcellularLocation>
</comment>
<feature type="transmembrane region" description="Helical" evidence="5">
    <location>
        <begin position="284"/>
        <end position="306"/>
    </location>
</feature>
<comment type="caution">
    <text evidence="7">The sequence shown here is derived from an EMBL/GenBank/DDBJ whole genome shotgun (WGS) entry which is preliminary data.</text>
</comment>
<feature type="transmembrane region" description="Helical" evidence="5">
    <location>
        <begin position="460"/>
        <end position="478"/>
    </location>
</feature>
<keyword evidence="2 5" id="KW-0812">Transmembrane</keyword>
<dbReference type="Proteomes" id="UP000789524">
    <property type="component" value="Unassembled WGS sequence"/>
</dbReference>
<accession>A0A8J2QW36</accession>
<dbReference type="InterPro" id="IPR005829">
    <property type="entry name" value="Sugar_transporter_CS"/>
</dbReference>
<gene>
    <name evidence="7" type="ORF">DCHRY22_LOCUS8112</name>
</gene>
<feature type="transmembrane region" description="Helical" evidence="5">
    <location>
        <begin position="353"/>
        <end position="373"/>
    </location>
</feature>